<proteinExistence type="predicted"/>
<accession>A0A3M7PNK2</accession>
<dbReference type="Proteomes" id="UP000276133">
    <property type="component" value="Unassembled WGS sequence"/>
</dbReference>
<protein>
    <recommendedName>
        <fullName evidence="3">RNA-directed DNA polymerase from mobile element jockey-like</fullName>
    </recommendedName>
</protein>
<organism evidence="1 2">
    <name type="scientific">Brachionus plicatilis</name>
    <name type="common">Marine rotifer</name>
    <name type="synonym">Brachionus muelleri</name>
    <dbReference type="NCBI Taxonomy" id="10195"/>
    <lineage>
        <taxon>Eukaryota</taxon>
        <taxon>Metazoa</taxon>
        <taxon>Spiralia</taxon>
        <taxon>Gnathifera</taxon>
        <taxon>Rotifera</taxon>
        <taxon>Eurotatoria</taxon>
        <taxon>Monogononta</taxon>
        <taxon>Pseudotrocha</taxon>
        <taxon>Ploima</taxon>
        <taxon>Brachionidae</taxon>
        <taxon>Brachionus</taxon>
    </lineage>
</organism>
<evidence type="ECO:0000313" key="2">
    <source>
        <dbReference type="Proteomes" id="UP000276133"/>
    </source>
</evidence>
<evidence type="ECO:0000313" key="1">
    <source>
        <dbReference type="EMBL" id="RNA00554.1"/>
    </source>
</evidence>
<reference evidence="1 2" key="1">
    <citation type="journal article" date="2018" name="Sci. Rep.">
        <title>Genomic signatures of local adaptation to the degree of environmental predictability in rotifers.</title>
        <authorList>
            <person name="Franch-Gras L."/>
            <person name="Hahn C."/>
            <person name="Garcia-Roger E.M."/>
            <person name="Carmona M.J."/>
            <person name="Serra M."/>
            <person name="Gomez A."/>
        </authorList>
    </citation>
    <scope>NUCLEOTIDE SEQUENCE [LARGE SCALE GENOMIC DNA]</scope>
    <source>
        <strain evidence="1">HYR1</strain>
    </source>
</reference>
<comment type="caution">
    <text evidence="1">The sequence shown here is derived from an EMBL/GenBank/DDBJ whole genome shotgun (WGS) entry which is preliminary data.</text>
</comment>
<dbReference type="AlphaFoldDB" id="A0A3M7PNK2"/>
<name>A0A3M7PNK2_BRAPC</name>
<gene>
    <name evidence="1" type="ORF">BpHYR1_016447</name>
</gene>
<dbReference type="EMBL" id="REGN01009702">
    <property type="protein sequence ID" value="RNA00554.1"/>
    <property type="molecule type" value="Genomic_DNA"/>
</dbReference>
<evidence type="ECO:0008006" key="3">
    <source>
        <dbReference type="Google" id="ProtNLM"/>
    </source>
</evidence>
<sequence length="164" mass="17283">MPLCPLGRRCLSRENLSDRAAHVTVFKIDSDKMASLPTTPTIASTASNLCSPSAASAESVYSSVTSCLEPPTLQTESSMPSFIDSGIALSITAAVSGVAKNVYSTTILMGDFNMADVEWNEFGTPVLRNIASANAHLTNAHVTNALSYSSLVQLVANKTFSYDG</sequence>
<keyword evidence="2" id="KW-1185">Reference proteome</keyword>